<proteinExistence type="predicted"/>
<evidence type="ECO:0000313" key="2">
    <source>
        <dbReference type="Proteomes" id="UP001241472"/>
    </source>
</evidence>
<name>A0ABT9Q172_9HYPH</name>
<organism evidence="1 2">
    <name type="scientific">Neorhizobium huautlense</name>
    <dbReference type="NCBI Taxonomy" id="67774"/>
    <lineage>
        <taxon>Bacteria</taxon>
        <taxon>Pseudomonadati</taxon>
        <taxon>Pseudomonadota</taxon>
        <taxon>Alphaproteobacteria</taxon>
        <taxon>Hyphomicrobiales</taxon>
        <taxon>Rhizobiaceae</taxon>
        <taxon>Rhizobium/Agrobacterium group</taxon>
        <taxon>Neorhizobium</taxon>
    </lineage>
</organism>
<protein>
    <submittedName>
        <fullName evidence="1">Uncharacterized protein</fullName>
    </submittedName>
</protein>
<dbReference type="RefSeq" id="WP_306839971.1">
    <property type="nucleotide sequence ID" value="NZ_JAUSRF010000027.1"/>
</dbReference>
<reference evidence="1 2" key="1">
    <citation type="submission" date="2023-07" db="EMBL/GenBank/DDBJ databases">
        <title>Sorghum-associated microbial communities from plants grown in Nebraska, USA.</title>
        <authorList>
            <person name="Schachtman D."/>
        </authorList>
    </citation>
    <scope>NUCLEOTIDE SEQUENCE [LARGE SCALE GENOMIC DNA]</scope>
    <source>
        <strain evidence="1 2">DS1307</strain>
    </source>
</reference>
<sequence>MTIVKFGIMHRMRPGGELYAYHPEVTTMSEDKTTQLIDIFKTLIHDHGLPQGVEHISDPEFQAFAQAHVDEFDEARYECESHQTLF</sequence>
<dbReference type="EMBL" id="JAUSRF010000027">
    <property type="protein sequence ID" value="MDP9840466.1"/>
    <property type="molecule type" value="Genomic_DNA"/>
</dbReference>
<accession>A0ABT9Q172</accession>
<keyword evidence="2" id="KW-1185">Reference proteome</keyword>
<gene>
    <name evidence="1" type="ORF">J2T09_005253</name>
</gene>
<dbReference type="Proteomes" id="UP001241472">
    <property type="component" value="Unassembled WGS sequence"/>
</dbReference>
<evidence type="ECO:0000313" key="1">
    <source>
        <dbReference type="EMBL" id="MDP9840466.1"/>
    </source>
</evidence>
<comment type="caution">
    <text evidence="1">The sequence shown here is derived from an EMBL/GenBank/DDBJ whole genome shotgun (WGS) entry which is preliminary data.</text>
</comment>